<name>A0ABP7BK97_9ACTN</name>
<dbReference type="EMBL" id="BAAAZP010000049">
    <property type="protein sequence ID" value="GAA3661688.1"/>
    <property type="molecule type" value="Genomic_DNA"/>
</dbReference>
<comment type="caution">
    <text evidence="1">The sequence shown here is derived from an EMBL/GenBank/DDBJ whole genome shotgun (WGS) entry which is preliminary data.</text>
</comment>
<keyword evidence="2" id="KW-1185">Reference proteome</keyword>
<dbReference type="NCBIfam" id="TIGR01643">
    <property type="entry name" value="YD_repeat_2x"/>
    <property type="match status" value="3"/>
</dbReference>
<dbReference type="PANTHER" id="PTHR32305">
    <property type="match status" value="1"/>
</dbReference>
<accession>A0ABP7BK97</accession>
<gene>
    <name evidence="1" type="ORF">GCM10022224_026510</name>
</gene>
<sequence length="197" mass="21440">MCPTGYPQKITDAYGVETAEENDRTTVTAYDARGNVLSVTDALGKKTTQTYDVFKRPLESKVPKDQDKGEFIVTPAPVYDRNDNVTKTTAPNGAVATATYDKADQLLESVLPKDTTDGPERKATFTWDLAGNLATQTEPNGNLPGANPADFTTTYTYDPIYQVVDVINADHHKITYTYDDVGNLTKSLLTKGFGVGT</sequence>
<dbReference type="PANTHER" id="PTHR32305:SF15">
    <property type="entry name" value="PROTEIN RHSA-RELATED"/>
    <property type="match status" value="1"/>
</dbReference>
<evidence type="ECO:0000313" key="1">
    <source>
        <dbReference type="EMBL" id="GAA3661688.1"/>
    </source>
</evidence>
<dbReference type="Pfam" id="PF05593">
    <property type="entry name" value="RHS_repeat"/>
    <property type="match status" value="2"/>
</dbReference>
<dbReference type="Proteomes" id="UP001500902">
    <property type="component" value="Unassembled WGS sequence"/>
</dbReference>
<dbReference type="InterPro" id="IPR006530">
    <property type="entry name" value="YD"/>
</dbReference>
<organism evidence="1 2">
    <name type="scientific">Nonomuraea antimicrobica</name>
    <dbReference type="NCBI Taxonomy" id="561173"/>
    <lineage>
        <taxon>Bacteria</taxon>
        <taxon>Bacillati</taxon>
        <taxon>Actinomycetota</taxon>
        <taxon>Actinomycetes</taxon>
        <taxon>Streptosporangiales</taxon>
        <taxon>Streptosporangiaceae</taxon>
        <taxon>Nonomuraea</taxon>
    </lineage>
</organism>
<dbReference type="InterPro" id="IPR031325">
    <property type="entry name" value="RHS_repeat"/>
</dbReference>
<reference evidence="2" key="1">
    <citation type="journal article" date="2019" name="Int. J. Syst. Evol. Microbiol.">
        <title>The Global Catalogue of Microorganisms (GCM) 10K type strain sequencing project: providing services to taxonomists for standard genome sequencing and annotation.</title>
        <authorList>
            <consortium name="The Broad Institute Genomics Platform"/>
            <consortium name="The Broad Institute Genome Sequencing Center for Infectious Disease"/>
            <person name="Wu L."/>
            <person name="Ma J."/>
        </authorList>
    </citation>
    <scope>NUCLEOTIDE SEQUENCE [LARGE SCALE GENOMIC DNA]</scope>
    <source>
        <strain evidence="2">JCM 16904</strain>
    </source>
</reference>
<dbReference type="Gene3D" id="2.180.10.10">
    <property type="entry name" value="RHS repeat-associated core"/>
    <property type="match status" value="2"/>
</dbReference>
<evidence type="ECO:0000313" key="2">
    <source>
        <dbReference type="Proteomes" id="UP001500902"/>
    </source>
</evidence>
<evidence type="ECO:0008006" key="3">
    <source>
        <dbReference type="Google" id="ProtNLM"/>
    </source>
</evidence>
<protein>
    <recommendedName>
        <fullName evidence="3">YD repeat-containing protein</fullName>
    </recommendedName>
</protein>
<proteinExistence type="predicted"/>
<dbReference type="InterPro" id="IPR050708">
    <property type="entry name" value="T6SS_VgrG/RHS"/>
</dbReference>